<organism evidence="1">
    <name type="scientific">freshwater metagenome</name>
    <dbReference type="NCBI Taxonomy" id="449393"/>
    <lineage>
        <taxon>unclassified sequences</taxon>
        <taxon>metagenomes</taxon>
        <taxon>ecological metagenomes</taxon>
    </lineage>
</organism>
<dbReference type="EMBL" id="CAFBQP010000172">
    <property type="protein sequence ID" value="CAB5068880.1"/>
    <property type="molecule type" value="Genomic_DNA"/>
</dbReference>
<dbReference type="AlphaFoldDB" id="A0A6J7US96"/>
<sequence length="222" mass="24085">MARIERLHHVVGLGAAHLADHEAVWAKSQRSVQQLSHGHGLHPVGCGRSRLEAHHVWREQVQFCGVLDGDQPLVVRHGTGEGVQEGGLAGGGCPAHNDVAAARNEVVHQLGDGSRGEGVDHHVLQCKPPDRQARAVHGERGEYGTHPLAVREPGADDRRGEVEAQAEWGKDPFDEQFKLAGTERVHVPHPAIPVHPHLAPIVDCHLGNRRIVQVQAQHAKTL</sequence>
<accession>A0A6J7US96</accession>
<gene>
    <name evidence="1" type="ORF">UFOPK4306_02577</name>
</gene>
<proteinExistence type="predicted"/>
<evidence type="ECO:0000313" key="1">
    <source>
        <dbReference type="EMBL" id="CAB5068880.1"/>
    </source>
</evidence>
<protein>
    <submittedName>
        <fullName evidence="1">Unannotated protein</fullName>
    </submittedName>
</protein>
<name>A0A6J7US96_9ZZZZ</name>
<reference evidence="1" key="1">
    <citation type="submission" date="2020-05" db="EMBL/GenBank/DDBJ databases">
        <authorList>
            <person name="Chiriac C."/>
            <person name="Salcher M."/>
            <person name="Ghai R."/>
            <person name="Kavagutti S V."/>
        </authorList>
    </citation>
    <scope>NUCLEOTIDE SEQUENCE</scope>
</reference>